<name>A0A4S2FTN3_9BACT</name>
<keyword evidence="1 2" id="KW-0378">Hydrolase</keyword>
<sequence>MKKITIVTLMCLVVAQAVAQLPGRVPGKWSQGIAQTVMTRYPSALNIPFKPWCYPQGYFLMGLEKLWRTTGERQYYDYIMNWANQVVRPDGSLVYFKGRSMDDMMAGSVIVWAYQQTKEEKFRKAAETIRKSYDDYPRTTDGVFWHGRGTVGQIWVDGVFMGQMFLTKYGKYVGDASYCFDEAAKQLIGMHTHLKKGETGLLYHGWDEDKDARWADRNTGMAPEIWSEGLGWYALILVETLDIFPKSHPQYKELVKITCELMAGLKHCQDQTTGLWYQVVDKGMESGNWHETSGSGMFTYAIQRAIELGLIAETSYKDTVLKGYYGLLSKAKISLNDGLIDLYDANNGLGIQKDYEMYVTRPRKMNGQEVISSFLWGTWIVEQYYSSLKPLAEVQPCPAFACTDYSQGKVFLIENDQIVWEHDAPDSNDIWVLKNGNILFTIGHGVLEMTRDQDTVFQYKSDSYIFACQRLKNGNTFIGECNRGRMLEVDSKGRVVKEVCILPPGVKDGKKSFIRNARRLDNGHYLVAHYGGKKVVEYDENGKNIWEVSISGGAHSVIRLPDGNTVVAVADADKNPRIVEFNPRKEIVWELSNKDFPDTRPFKFLSGMQYIPEKGLLFTNWQGHGVKEKVPHMFLVNREKKILCTWGHRTEIQTLSSVFVVDCALEGALH</sequence>
<dbReference type="InterPro" id="IPR010905">
    <property type="entry name" value="Glyco_hydro_88"/>
</dbReference>
<reference evidence="2 3" key="1">
    <citation type="submission" date="2019-04" db="EMBL/GenBank/DDBJ databases">
        <title>Microbes associate with the intestines of laboratory mice.</title>
        <authorList>
            <person name="Navarre W."/>
            <person name="Wong E."/>
            <person name="Huang K."/>
            <person name="Tropini C."/>
            <person name="Ng K."/>
            <person name="Yu B."/>
        </authorList>
    </citation>
    <scope>NUCLEOTIDE SEQUENCE [LARGE SCALE GENOMIC DNA]</scope>
    <source>
        <strain evidence="2 3">NM22_B1</strain>
    </source>
</reference>
<dbReference type="AlphaFoldDB" id="A0A4S2FTN3"/>
<dbReference type="PANTHER" id="PTHR33886:SF8">
    <property type="entry name" value="UNSATURATED RHAMNOGALACTURONAN HYDROLASE (EUROFUNG)"/>
    <property type="match status" value="1"/>
</dbReference>
<dbReference type="Gene3D" id="1.50.10.10">
    <property type="match status" value="1"/>
</dbReference>
<dbReference type="InterPro" id="IPR012341">
    <property type="entry name" value="6hp_glycosidase-like_sf"/>
</dbReference>
<dbReference type="InterPro" id="IPR011042">
    <property type="entry name" value="6-blade_b-propeller_TolB-like"/>
</dbReference>
<dbReference type="Proteomes" id="UP000310760">
    <property type="component" value="Unassembled WGS sequence"/>
</dbReference>
<dbReference type="Pfam" id="PF07470">
    <property type="entry name" value="Glyco_hydro_88"/>
    <property type="match status" value="1"/>
</dbReference>
<organism evidence="2 3">
    <name type="scientific">Phocaeicola sartorii</name>
    <dbReference type="NCBI Taxonomy" id="671267"/>
    <lineage>
        <taxon>Bacteria</taxon>
        <taxon>Pseudomonadati</taxon>
        <taxon>Bacteroidota</taxon>
        <taxon>Bacteroidia</taxon>
        <taxon>Bacteroidales</taxon>
        <taxon>Bacteroidaceae</taxon>
        <taxon>Phocaeicola</taxon>
    </lineage>
</organism>
<evidence type="ECO:0000313" key="3">
    <source>
        <dbReference type="Proteomes" id="UP000310760"/>
    </source>
</evidence>
<dbReference type="GO" id="GO:0016787">
    <property type="term" value="F:hydrolase activity"/>
    <property type="evidence" value="ECO:0007669"/>
    <property type="project" value="UniProtKB-KW"/>
</dbReference>
<dbReference type="InterPro" id="IPR052043">
    <property type="entry name" value="PolySaccharide_Degr_Enz"/>
</dbReference>
<dbReference type="Gene3D" id="2.120.10.30">
    <property type="entry name" value="TolB, C-terminal domain"/>
    <property type="match status" value="1"/>
</dbReference>
<dbReference type="EMBL" id="SRYJ01000005">
    <property type="protein sequence ID" value="TGY72562.1"/>
    <property type="molecule type" value="Genomic_DNA"/>
</dbReference>
<dbReference type="InterPro" id="IPR008928">
    <property type="entry name" value="6-hairpin_glycosidase_sf"/>
</dbReference>
<comment type="caution">
    <text evidence="2">The sequence shown here is derived from an EMBL/GenBank/DDBJ whole genome shotgun (WGS) entry which is preliminary data.</text>
</comment>
<dbReference type="SUPFAM" id="SSF48208">
    <property type="entry name" value="Six-hairpin glycosidases"/>
    <property type="match status" value="1"/>
</dbReference>
<accession>A0A4S2FTN3</accession>
<dbReference type="GO" id="GO:0005975">
    <property type="term" value="P:carbohydrate metabolic process"/>
    <property type="evidence" value="ECO:0007669"/>
    <property type="project" value="InterPro"/>
</dbReference>
<proteinExistence type="predicted"/>
<protein>
    <submittedName>
        <fullName evidence="2">Glycosyl hydrolase family 88</fullName>
    </submittedName>
</protein>
<dbReference type="PANTHER" id="PTHR33886">
    <property type="entry name" value="UNSATURATED RHAMNOGALACTURONAN HYDROLASE (EUROFUNG)"/>
    <property type="match status" value="1"/>
</dbReference>
<evidence type="ECO:0000313" key="2">
    <source>
        <dbReference type="EMBL" id="TGY72562.1"/>
    </source>
</evidence>
<dbReference type="SUPFAM" id="SSF101898">
    <property type="entry name" value="NHL repeat"/>
    <property type="match status" value="1"/>
</dbReference>
<gene>
    <name evidence="2" type="ORF">E5339_03455</name>
</gene>
<dbReference type="RefSeq" id="WP_135950458.1">
    <property type="nucleotide sequence ID" value="NZ_CAONYA010000006.1"/>
</dbReference>
<evidence type="ECO:0000256" key="1">
    <source>
        <dbReference type="ARBA" id="ARBA00022801"/>
    </source>
</evidence>